<evidence type="ECO:0000313" key="1">
    <source>
        <dbReference type="EMBL" id="JAH57508.1"/>
    </source>
</evidence>
<accession>A0A0E9TXN8</accession>
<organism evidence="1">
    <name type="scientific">Anguilla anguilla</name>
    <name type="common">European freshwater eel</name>
    <name type="synonym">Muraena anguilla</name>
    <dbReference type="NCBI Taxonomy" id="7936"/>
    <lineage>
        <taxon>Eukaryota</taxon>
        <taxon>Metazoa</taxon>
        <taxon>Chordata</taxon>
        <taxon>Craniata</taxon>
        <taxon>Vertebrata</taxon>
        <taxon>Euteleostomi</taxon>
        <taxon>Actinopterygii</taxon>
        <taxon>Neopterygii</taxon>
        <taxon>Teleostei</taxon>
        <taxon>Anguilliformes</taxon>
        <taxon>Anguillidae</taxon>
        <taxon>Anguilla</taxon>
    </lineage>
</organism>
<protein>
    <submittedName>
        <fullName evidence="1">Uncharacterized protein</fullName>
    </submittedName>
</protein>
<sequence length="21" mass="2788">MLLRMHQNCIKKFYYKIQWLM</sequence>
<reference evidence="1" key="1">
    <citation type="submission" date="2014-11" db="EMBL/GenBank/DDBJ databases">
        <authorList>
            <person name="Amaro Gonzalez C."/>
        </authorList>
    </citation>
    <scope>NUCLEOTIDE SEQUENCE</scope>
</reference>
<proteinExistence type="predicted"/>
<reference evidence="1" key="2">
    <citation type="journal article" date="2015" name="Fish Shellfish Immunol.">
        <title>Early steps in the European eel (Anguilla anguilla)-Vibrio vulnificus interaction in the gills: Role of the RtxA13 toxin.</title>
        <authorList>
            <person name="Callol A."/>
            <person name="Pajuelo D."/>
            <person name="Ebbesson L."/>
            <person name="Teles M."/>
            <person name="MacKenzie S."/>
            <person name="Amaro C."/>
        </authorList>
    </citation>
    <scope>NUCLEOTIDE SEQUENCE</scope>
</reference>
<name>A0A0E9TXN8_ANGAN</name>
<dbReference type="AlphaFoldDB" id="A0A0E9TXN8"/>
<dbReference type="EMBL" id="GBXM01051069">
    <property type="protein sequence ID" value="JAH57508.1"/>
    <property type="molecule type" value="Transcribed_RNA"/>
</dbReference>